<proteinExistence type="predicted"/>
<protein>
    <submittedName>
        <fullName evidence="1">Uncharacterized protein</fullName>
    </submittedName>
</protein>
<evidence type="ECO:0000313" key="1">
    <source>
        <dbReference type="EMBL" id="TWI26788.1"/>
    </source>
</evidence>
<evidence type="ECO:0000313" key="2">
    <source>
        <dbReference type="Proteomes" id="UP000317122"/>
    </source>
</evidence>
<sequence length="127" mass="12758">MIKRTRTPASPIMTACSGLMALLLLSLLCLVQSEATASTTAVSGGASISMARQGDAVALLRGKTQALEIRTGRPIPIKFAGGNPGALPPEAAFLLLDQALPVSAVAASATVPAPQASANQPRAPPST</sequence>
<comment type="caution">
    <text evidence="1">The sequence shown here is derived from an EMBL/GenBank/DDBJ whole genome shotgun (WGS) entry which is preliminary data.</text>
</comment>
<reference evidence="1 2" key="1">
    <citation type="journal article" date="2015" name="Stand. Genomic Sci.">
        <title>Genomic Encyclopedia of Bacterial and Archaeal Type Strains, Phase III: the genomes of soil and plant-associated and newly described type strains.</title>
        <authorList>
            <person name="Whitman W.B."/>
            <person name="Woyke T."/>
            <person name="Klenk H.P."/>
            <person name="Zhou Y."/>
            <person name="Lilburn T.G."/>
            <person name="Beck B.J."/>
            <person name="De Vos P."/>
            <person name="Vandamme P."/>
            <person name="Eisen J.A."/>
            <person name="Garrity G."/>
            <person name="Hugenholtz P."/>
            <person name="Kyrpides N.C."/>
        </authorList>
    </citation>
    <scope>NUCLEOTIDE SEQUENCE [LARGE SCALE GENOMIC DNA]</scope>
    <source>
        <strain evidence="1 2">CGMCC 1.2546</strain>
    </source>
</reference>
<accession>A0A562N3X5</accession>
<dbReference type="EMBL" id="VLKT01000047">
    <property type="protein sequence ID" value="TWI26788.1"/>
    <property type="molecule type" value="Genomic_DNA"/>
</dbReference>
<organism evidence="1 2">
    <name type="scientific">Mesorhizobium tianshanense</name>
    <dbReference type="NCBI Taxonomy" id="39844"/>
    <lineage>
        <taxon>Bacteria</taxon>
        <taxon>Pseudomonadati</taxon>
        <taxon>Pseudomonadota</taxon>
        <taxon>Alphaproteobacteria</taxon>
        <taxon>Hyphomicrobiales</taxon>
        <taxon>Phyllobacteriaceae</taxon>
        <taxon>Mesorhizobium</taxon>
    </lineage>
</organism>
<gene>
    <name evidence="1" type="ORF">IQ26_05856</name>
</gene>
<name>A0A562N3X5_9HYPH</name>
<dbReference type="AlphaFoldDB" id="A0A562N3X5"/>
<dbReference type="Proteomes" id="UP000317122">
    <property type="component" value="Unassembled WGS sequence"/>
</dbReference>
<keyword evidence="2" id="KW-1185">Reference proteome</keyword>